<dbReference type="InterPro" id="IPR002781">
    <property type="entry name" value="TM_pro_TauE-like"/>
</dbReference>
<evidence type="ECO:0000256" key="6">
    <source>
        <dbReference type="RuleBase" id="RU363041"/>
    </source>
</evidence>
<feature type="transmembrane region" description="Helical" evidence="6">
    <location>
        <begin position="7"/>
        <end position="36"/>
    </location>
</feature>
<protein>
    <recommendedName>
        <fullName evidence="6">Probable membrane transporter protein</fullName>
    </recommendedName>
</protein>
<gene>
    <name evidence="7" type="ORF">RI845_14090</name>
</gene>
<evidence type="ECO:0000256" key="5">
    <source>
        <dbReference type="ARBA" id="ARBA00023136"/>
    </source>
</evidence>
<dbReference type="PANTHER" id="PTHR43483:SF3">
    <property type="entry name" value="MEMBRANE TRANSPORTER PROTEIN HI_0806-RELATED"/>
    <property type="match status" value="1"/>
</dbReference>
<reference evidence="8" key="1">
    <citation type="submission" date="2023-09" db="EMBL/GenBank/DDBJ databases">
        <authorList>
            <person name="Li S."/>
            <person name="Li X."/>
            <person name="Zhang C."/>
            <person name="Zhao Z."/>
        </authorList>
    </citation>
    <scope>NUCLEOTIDE SEQUENCE [LARGE SCALE GENOMIC DNA]</scope>
    <source>
        <strain evidence="8">SQ345</strain>
    </source>
</reference>
<evidence type="ECO:0000256" key="3">
    <source>
        <dbReference type="ARBA" id="ARBA00022692"/>
    </source>
</evidence>
<dbReference type="EMBL" id="CP134146">
    <property type="protein sequence ID" value="WNC67642.1"/>
    <property type="molecule type" value="Genomic_DNA"/>
</dbReference>
<evidence type="ECO:0000256" key="4">
    <source>
        <dbReference type="ARBA" id="ARBA00022989"/>
    </source>
</evidence>
<organism evidence="7 8">
    <name type="scientific">Thalassotalea nanhaiensis</name>
    <dbReference type="NCBI Taxonomy" id="3065648"/>
    <lineage>
        <taxon>Bacteria</taxon>
        <taxon>Pseudomonadati</taxon>
        <taxon>Pseudomonadota</taxon>
        <taxon>Gammaproteobacteria</taxon>
        <taxon>Alteromonadales</taxon>
        <taxon>Colwelliaceae</taxon>
        <taxon>Thalassotalea</taxon>
    </lineage>
</organism>
<keyword evidence="6" id="KW-1003">Cell membrane</keyword>
<feature type="transmembrane region" description="Helical" evidence="6">
    <location>
        <begin position="82"/>
        <end position="101"/>
    </location>
</feature>
<evidence type="ECO:0000256" key="2">
    <source>
        <dbReference type="ARBA" id="ARBA00009142"/>
    </source>
</evidence>
<feature type="transmembrane region" description="Helical" evidence="6">
    <location>
        <begin position="214"/>
        <end position="233"/>
    </location>
</feature>
<keyword evidence="3 6" id="KW-0812">Transmembrane</keyword>
<feature type="transmembrane region" description="Helical" evidence="6">
    <location>
        <begin position="175"/>
        <end position="202"/>
    </location>
</feature>
<proteinExistence type="inferred from homology"/>
<keyword evidence="4 6" id="KW-1133">Transmembrane helix</keyword>
<accession>A0ABY9TFV2</accession>
<name>A0ABY9TFV2_9GAMM</name>
<sequence length="263" mass="27555">MFLSVFLLCMLLGTLVGFLAGLLGIGGGLVIVPVLIILLPMLGIHADIVMPIALASSLASILVTSTSAAFNHHKSGNIPWKMTKKLLVFVALGAVIGANLADLLPTSTLTAIFSTFVISLATYMLFSIRQTVQRDLPSDNVLKGVAGGTGIIASLMGISGGAVLIPFLTYCGVNLLHAIGVSTACGMIVSLFGTMAFMIAGLDNPNLPEWSLGYIYWPAVLGIASTSTILARYGVKLANKLPVKTIKKVFAAFLILVAFNMMI</sequence>
<comment type="subcellular location">
    <subcellularLocation>
        <location evidence="6">Cell membrane</location>
        <topology evidence="6">Multi-pass membrane protein</topology>
    </subcellularLocation>
    <subcellularLocation>
        <location evidence="1">Membrane</location>
        <topology evidence="1">Multi-pass membrane protein</topology>
    </subcellularLocation>
</comment>
<dbReference type="PANTHER" id="PTHR43483">
    <property type="entry name" value="MEMBRANE TRANSPORTER PROTEIN HI_0806-RELATED"/>
    <property type="match status" value="1"/>
</dbReference>
<feature type="transmembrane region" description="Helical" evidence="6">
    <location>
        <begin position="48"/>
        <end position="70"/>
    </location>
</feature>
<dbReference type="RefSeq" id="WP_348386801.1">
    <property type="nucleotide sequence ID" value="NZ_CP134146.1"/>
</dbReference>
<evidence type="ECO:0000313" key="7">
    <source>
        <dbReference type="EMBL" id="WNC67642.1"/>
    </source>
</evidence>
<keyword evidence="5 6" id="KW-0472">Membrane</keyword>
<dbReference type="Pfam" id="PF01925">
    <property type="entry name" value="TauE"/>
    <property type="match status" value="1"/>
</dbReference>
<dbReference type="Proteomes" id="UP001248581">
    <property type="component" value="Chromosome"/>
</dbReference>
<feature type="transmembrane region" description="Helical" evidence="6">
    <location>
        <begin position="107"/>
        <end position="126"/>
    </location>
</feature>
<feature type="transmembrane region" description="Helical" evidence="6">
    <location>
        <begin position="147"/>
        <end position="169"/>
    </location>
</feature>
<evidence type="ECO:0000313" key="8">
    <source>
        <dbReference type="Proteomes" id="UP001248581"/>
    </source>
</evidence>
<comment type="similarity">
    <text evidence="2 6">Belongs to the 4-toluene sulfonate uptake permease (TSUP) (TC 2.A.102) family.</text>
</comment>
<evidence type="ECO:0000256" key="1">
    <source>
        <dbReference type="ARBA" id="ARBA00004141"/>
    </source>
</evidence>
<keyword evidence="8" id="KW-1185">Reference proteome</keyword>